<evidence type="ECO:0008006" key="3">
    <source>
        <dbReference type="Google" id="ProtNLM"/>
    </source>
</evidence>
<dbReference type="Proteomes" id="UP000053611">
    <property type="component" value="Unassembled WGS sequence"/>
</dbReference>
<sequence>MLALSPIPTNGVTDSPTWKEGEFTLVSSDGVRCHTNPIHLKAASPRLRDLVTASSGGEIVLRDADSTTLDHFLSVLVHKRLASSALGSGVDVIDRLRRLFAFLRAYGCDIPRRTALTSLHRDRRLRPYQRFAVGAGEGDLDLCIEALGATVLDPNLGRNHGDCDGRFDLDPRSMPFAVSRRIPPAFLWALTRAWDQSNPSITSRSGYHVDELVDLFESYFKIAQHAPPAPEYEAVETAVKRHRASMPF</sequence>
<accession>A0A0J0XNS3</accession>
<dbReference type="EMBL" id="KQ087201">
    <property type="protein sequence ID" value="KLT42780.1"/>
    <property type="molecule type" value="Genomic_DNA"/>
</dbReference>
<evidence type="ECO:0000313" key="1">
    <source>
        <dbReference type="EMBL" id="KLT42780.1"/>
    </source>
</evidence>
<dbReference type="AlphaFoldDB" id="A0A0J0XNS3"/>
<protein>
    <recommendedName>
        <fullName evidence="3">BTB domain-containing protein</fullName>
    </recommendedName>
</protein>
<name>A0A0J0XNS3_9TREE</name>
<gene>
    <name evidence="1" type="ORF">CC85DRAFT_327833</name>
</gene>
<dbReference type="GeneID" id="28987228"/>
<dbReference type="RefSeq" id="XP_018279271.1">
    <property type="nucleotide sequence ID" value="XM_018426625.1"/>
</dbReference>
<evidence type="ECO:0000313" key="2">
    <source>
        <dbReference type="Proteomes" id="UP000053611"/>
    </source>
</evidence>
<reference evidence="1 2" key="1">
    <citation type="submission" date="2015-03" db="EMBL/GenBank/DDBJ databases">
        <title>Genomics and transcriptomics of the oil-accumulating basidiomycete yeast T. oleaginosus allow insights into substrate utilization and the diverse evolutionary trajectories of mating systems in fungi.</title>
        <authorList>
            <consortium name="DOE Joint Genome Institute"/>
            <person name="Kourist R."/>
            <person name="Kracht O."/>
            <person name="Bracharz F."/>
            <person name="Lipzen A."/>
            <person name="Nolan M."/>
            <person name="Ohm R."/>
            <person name="Grigoriev I."/>
            <person name="Sun S."/>
            <person name="Heitman J."/>
            <person name="Bruck T."/>
            <person name="Nowrousian M."/>
        </authorList>
    </citation>
    <scope>NUCLEOTIDE SEQUENCE [LARGE SCALE GENOMIC DNA]</scope>
    <source>
        <strain evidence="1 2">IBC0246</strain>
    </source>
</reference>
<proteinExistence type="predicted"/>
<keyword evidence="2" id="KW-1185">Reference proteome</keyword>
<organism evidence="1 2">
    <name type="scientific">Cutaneotrichosporon oleaginosum</name>
    <dbReference type="NCBI Taxonomy" id="879819"/>
    <lineage>
        <taxon>Eukaryota</taxon>
        <taxon>Fungi</taxon>
        <taxon>Dikarya</taxon>
        <taxon>Basidiomycota</taxon>
        <taxon>Agaricomycotina</taxon>
        <taxon>Tremellomycetes</taxon>
        <taxon>Trichosporonales</taxon>
        <taxon>Trichosporonaceae</taxon>
        <taxon>Cutaneotrichosporon</taxon>
    </lineage>
</organism>